<evidence type="ECO:0000259" key="4">
    <source>
        <dbReference type="SMART" id="SM00967"/>
    </source>
</evidence>
<dbReference type="GO" id="GO:0005829">
    <property type="term" value="C:cytosol"/>
    <property type="evidence" value="ECO:0007669"/>
    <property type="project" value="TreeGrafter"/>
</dbReference>
<dbReference type="PANTHER" id="PTHR46429:SF1">
    <property type="entry name" value="23S RRNA (GUANOSINE-2'-O-)-METHYLTRANSFERASE RLMB"/>
    <property type="match status" value="1"/>
</dbReference>
<keyword evidence="2 5" id="KW-0489">Methyltransferase</keyword>
<proteinExistence type="inferred from homology"/>
<feature type="domain" description="RNA 2-O ribose methyltransferase substrate binding" evidence="4">
    <location>
        <begin position="4"/>
        <end position="80"/>
    </location>
</feature>
<comment type="similarity">
    <text evidence="1">Belongs to the class IV-like SAM-binding methyltransferase superfamily. RNA methyltransferase TrmH family.</text>
</comment>
<organism evidence="5 6">
    <name type="scientific">Candidatus Saganbacteria bacterium</name>
    <dbReference type="NCBI Taxonomy" id="2575572"/>
    <lineage>
        <taxon>Bacteria</taxon>
        <taxon>Bacillati</taxon>
        <taxon>Saganbacteria</taxon>
    </lineage>
</organism>
<evidence type="ECO:0000256" key="1">
    <source>
        <dbReference type="ARBA" id="ARBA00007228"/>
    </source>
</evidence>
<dbReference type="GO" id="GO:0008173">
    <property type="term" value="F:RNA methyltransferase activity"/>
    <property type="evidence" value="ECO:0007669"/>
    <property type="project" value="InterPro"/>
</dbReference>
<protein>
    <submittedName>
        <fullName evidence="5">RNA methyltransferase</fullName>
    </submittedName>
</protein>
<dbReference type="PANTHER" id="PTHR46429">
    <property type="entry name" value="23S RRNA (GUANOSINE-2'-O-)-METHYLTRANSFERASE RLMB"/>
    <property type="match status" value="1"/>
</dbReference>
<dbReference type="EMBL" id="WPAF01000015">
    <property type="protein sequence ID" value="KAF0133964.1"/>
    <property type="molecule type" value="Genomic_DNA"/>
</dbReference>
<sequence>MSDLIEGRQPVLEALKAERPINKIQFAENIGRNDAILRIIDLAKQHSVRIEYVKRSSLDQLCSGRNHQGVIALTAAHEYAELDDLLAAASKKNELPFLVLLDGLEDPQNLGAIIRTADAAGAHGVVITKHRAVGLTAVVAKTSAGAIEHVPVARVNNLNDCIRELKEKRVWVFGLDEKGETNISKADFKLPLALVLGKEGAGLSRLVKENCEMLVSIPIKGKVNSLNASVAAAVAMYEVVRQRQNLV</sequence>
<dbReference type="Proteomes" id="UP000488506">
    <property type="component" value="Unassembled WGS sequence"/>
</dbReference>
<dbReference type="Pfam" id="PF00588">
    <property type="entry name" value="SpoU_methylase"/>
    <property type="match status" value="1"/>
</dbReference>
<accession>A0A833NZU1</accession>
<evidence type="ECO:0000256" key="2">
    <source>
        <dbReference type="ARBA" id="ARBA00022603"/>
    </source>
</evidence>
<dbReference type="InterPro" id="IPR029064">
    <property type="entry name" value="Ribosomal_eL30-like_sf"/>
</dbReference>
<dbReference type="GO" id="GO:0032259">
    <property type="term" value="P:methylation"/>
    <property type="evidence" value="ECO:0007669"/>
    <property type="project" value="UniProtKB-KW"/>
</dbReference>
<dbReference type="InterPro" id="IPR029026">
    <property type="entry name" value="tRNA_m1G_MTases_N"/>
</dbReference>
<dbReference type="SUPFAM" id="SSF75217">
    <property type="entry name" value="alpha/beta knot"/>
    <property type="match status" value="1"/>
</dbReference>
<dbReference type="InterPro" id="IPR013123">
    <property type="entry name" value="SpoU_subst-bd"/>
</dbReference>
<gene>
    <name evidence="5" type="ORF">FD145_986</name>
</gene>
<dbReference type="Gene3D" id="3.30.1330.30">
    <property type="match status" value="1"/>
</dbReference>
<dbReference type="InterPro" id="IPR004441">
    <property type="entry name" value="rRNA_MeTrfase_TrmH"/>
</dbReference>
<keyword evidence="3 5" id="KW-0808">Transferase</keyword>
<dbReference type="CDD" id="cd18103">
    <property type="entry name" value="SpoU-like_RlmB"/>
    <property type="match status" value="1"/>
</dbReference>
<name>A0A833NZU1_UNCSA</name>
<dbReference type="GO" id="GO:0003723">
    <property type="term" value="F:RNA binding"/>
    <property type="evidence" value="ECO:0007669"/>
    <property type="project" value="InterPro"/>
</dbReference>
<reference evidence="5 6" key="1">
    <citation type="submission" date="2019-12" db="EMBL/GenBank/DDBJ databases">
        <authorList>
            <person name="Wolfe R."/>
            <person name="Danczak R."/>
            <person name="Wilkins M."/>
        </authorList>
    </citation>
    <scope>NUCLEOTIDE SEQUENCE [LARGE SCALE GENOMIC DNA]</scope>
    <source>
        <strain evidence="5">X2_MaxBin.013</strain>
    </source>
</reference>
<dbReference type="Pfam" id="PF08032">
    <property type="entry name" value="SpoU_sub_bind"/>
    <property type="match status" value="1"/>
</dbReference>
<dbReference type="Gene3D" id="3.40.1280.10">
    <property type="match status" value="1"/>
</dbReference>
<comment type="caution">
    <text evidence="5">The sequence shown here is derived from an EMBL/GenBank/DDBJ whole genome shotgun (WGS) entry which is preliminary data.</text>
</comment>
<dbReference type="NCBIfam" id="TIGR00186">
    <property type="entry name" value="rRNA_methyl_3"/>
    <property type="match status" value="1"/>
</dbReference>
<dbReference type="GO" id="GO:0006396">
    <property type="term" value="P:RNA processing"/>
    <property type="evidence" value="ECO:0007669"/>
    <property type="project" value="InterPro"/>
</dbReference>
<dbReference type="SUPFAM" id="SSF55315">
    <property type="entry name" value="L30e-like"/>
    <property type="match status" value="1"/>
</dbReference>
<evidence type="ECO:0000256" key="3">
    <source>
        <dbReference type="ARBA" id="ARBA00022679"/>
    </source>
</evidence>
<dbReference type="InterPro" id="IPR001537">
    <property type="entry name" value="SpoU_MeTrfase"/>
</dbReference>
<dbReference type="SMART" id="SM00967">
    <property type="entry name" value="SpoU_sub_bind"/>
    <property type="match status" value="1"/>
</dbReference>
<dbReference type="FunFam" id="3.40.1280.10:FF:000008">
    <property type="entry name" value="Group 3 RNA methyltransferase TrmH"/>
    <property type="match status" value="1"/>
</dbReference>
<evidence type="ECO:0000313" key="5">
    <source>
        <dbReference type="EMBL" id="KAF0133964.1"/>
    </source>
</evidence>
<dbReference type="InterPro" id="IPR029028">
    <property type="entry name" value="Alpha/beta_knot_MTases"/>
</dbReference>
<dbReference type="AlphaFoldDB" id="A0A833NZU1"/>
<evidence type="ECO:0000313" key="6">
    <source>
        <dbReference type="Proteomes" id="UP000488506"/>
    </source>
</evidence>